<keyword evidence="6 7" id="KW-0234">DNA repair</keyword>
<feature type="binding site" evidence="7">
    <location>
        <position position="258"/>
    </location>
    <ligand>
        <name>Zn(2+)</name>
        <dbReference type="ChEBI" id="CHEBI:29105"/>
        <label>2</label>
    </ligand>
</feature>
<keyword evidence="7" id="KW-0540">Nuclease</keyword>
<feature type="binding site" evidence="7">
    <location>
        <position position="67"/>
    </location>
    <ligand>
        <name>Zn(2+)</name>
        <dbReference type="ChEBI" id="CHEBI:29105"/>
        <label>1</label>
    </ligand>
</feature>
<keyword evidence="7" id="KW-0255">Endonuclease</keyword>
<dbReference type="FunFam" id="3.20.20.150:FF:000001">
    <property type="entry name" value="Probable endonuclease 4"/>
    <property type="match status" value="1"/>
</dbReference>
<dbReference type="HAMAP" id="MF_00152">
    <property type="entry name" value="Nfo"/>
    <property type="match status" value="1"/>
</dbReference>
<dbReference type="PROSITE" id="PS00731">
    <property type="entry name" value="AP_NUCLEASE_F2_3"/>
    <property type="match status" value="1"/>
</dbReference>
<feature type="binding site" evidence="7">
    <location>
        <position position="179"/>
    </location>
    <ligand>
        <name>Zn(2+)</name>
        <dbReference type="ChEBI" id="CHEBI:29105"/>
        <label>3</label>
    </ligand>
</feature>
<dbReference type="GO" id="GO:0003677">
    <property type="term" value="F:DNA binding"/>
    <property type="evidence" value="ECO:0007669"/>
    <property type="project" value="InterPro"/>
</dbReference>
<accession>A0A7C2ICK5</accession>
<dbReference type="PROSITE" id="PS51432">
    <property type="entry name" value="AP_NUCLEASE_F2_4"/>
    <property type="match status" value="1"/>
</dbReference>
<dbReference type="NCBIfam" id="TIGR00587">
    <property type="entry name" value="nfo"/>
    <property type="match status" value="1"/>
</dbReference>
<dbReference type="GO" id="GO:0008081">
    <property type="term" value="F:phosphoric diester hydrolase activity"/>
    <property type="evidence" value="ECO:0007669"/>
    <property type="project" value="TreeGrafter"/>
</dbReference>
<dbReference type="InterPro" id="IPR018246">
    <property type="entry name" value="AP_endonuc_F2_Zn_BS"/>
</dbReference>
<comment type="function">
    <text evidence="7">Endonuclease IV plays a role in DNA repair. It cleaves phosphodiester bonds at apurinic or apyrimidinic (AP) sites, generating a 3'-hydroxyl group and a 5'-terminal sugar phosphate.</text>
</comment>
<dbReference type="EC" id="3.1.21.2" evidence="7"/>
<dbReference type="PROSITE" id="PS00730">
    <property type="entry name" value="AP_NUCLEASE_F2_2"/>
    <property type="match status" value="1"/>
</dbReference>
<evidence type="ECO:0000256" key="3">
    <source>
        <dbReference type="ARBA" id="ARBA00022763"/>
    </source>
</evidence>
<dbReference type="InterPro" id="IPR013022">
    <property type="entry name" value="Xyl_isomerase-like_TIM-brl"/>
</dbReference>
<dbReference type="InterPro" id="IPR001719">
    <property type="entry name" value="AP_endonuc_2"/>
</dbReference>
<evidence type="ECO:0000313" key="9">
    <source>
        <dbReference type="EMBL" id="HEL65293.1"/>
    </source>
</evidence>
<name>A0A7C2ICK5_9THEO</name>
<feature type="binding site" evidence="7">
    <location>
        <position position="142"/>
    </location>
    <ligand>
        <name>Zn(2+)</name>
        <dbReference type="ChEBI" id="CHEBI:29105"/>
        <label>2</label>
    </ligand>
</feature>
<comment type="caution">
    <text evidence="9">The sequence shown here is derived from an EMBL/GenBank/DDBJ whole genome shotgun (WGS) entry which is preliminary data.</text>
</comment>
<feature type="binding site" evidence="7">
    <location>
        <position position="176"/>
    </location>
    <ligand>
        <name>Zn(2+)</name>
        <dbReference type="ChEBI" id="CHEBI:29105"/>
        <label>2</label>
    </ligand>
</feature>
<dbReference type="GO" id="GO:0006284">
    <property type="term" value="P:base-excision repair"/>
    <property type="evidence" value="ECO:0007669"/>
    <property type="project" value="TreeGrafter"/>
</dbReference>
<evidence type="ECO:0000256" key="7">
    <source>
        <dbReference type="HAMAP-Rule" id="MF_00152"/>
    </source>
</evidence>
<dbReference type="EMBL" id="DSMU01000081">
    <property type="protein sequence ID" value="HEL65293.1"/>
    <property type="molecule type" value="Genomic_DNA"/>
</dbReference>
<dbReference type="GO" id="GO:0008270">
    <property type="term" value="F:zinc ion binding"/>
    <property type="evidence" value="ECO:0007669"/>
    <property type="project" value="UniProtKB-UniRule"/>
</dbReference>
<comment type="catalytic activity">
    <reaction evidence="7">
        <text>Endonucleolytic cleavage to 5'-phosphooligonucleotide end-products.</text>
        <dbReference type="EC" id="3.1.21.2"/>
    </reaction>
</comment>
<dbReference type="InterPro" id="IPR036237">
    <property type="entry name" value="Xyl_isomerase-like_sf"/>
</dbReference>
<dbReference type="AlphaFoldDB" id="A0A7C2ICK5"/>
<dbReference type="Pfam" id="PF01261">
    <property type="entry name" value="AP_endonuc_2"/>
    <property type="match status" value="1"/>
</dbReference>
<gene>
    <name evidence="7" type="primary">nfo</name>
    <name evidence="9" type="ORF">ENQ34_01240</name>
</gene>
<feature type="binding site" evidence="7">
    <location>
        <position position="226"/>
    </location>
    <ligand>
        <name>Zn(2+)</name>
        <dbReference type="ChEBI" id="CHEBI:29105"/>
        <label>3</label>
    </ligand>
</feature>
<evidence type="ECO:0000256" key="1">
    <source>
        <dbReference type="ARBA" id="ARBA00005340"/>
    </source>
</evidence>
<dbReference type="GO" id="GO:0008833">
    <property type="term" value="F:deoxyribonuclease IV (phage-T4-induced) activity"/>
    <property type="evidence" value="ECO:0007669"/>
    <property type="project" value="UniProtKB-UniRule"/>
</dbReference>
<feature type="binding site" evidence="7">
    <location>
        <position position="107"/>
    </location>
    <ligand>
        <name>Zn(2+)</name>
        <dbReference type="ChEBI" id="CHEBI:29105"/>
        <label>1</label>
    </ligand>
</feature>
<feature type="binding site" evidence="7">
    <location>
        <position position="213"/>
    </location>
    <ligand>
        <name>Zn(2+)</name>
        <dbReference type="ChEBI" id="CHEBI:29105"/>
        <label>2</label>
    </ligand>
</feature>
<evidence type="ECO:0000256" key="2">
    <source>
        <dbReference type="ARBA" id="ARBA00022723"/>
    </source>
</evidence>
<organism evidence="9">
    <name type="scientific">Ammonifex degensii</name>
    <dbReference type="NCBI Taxonomy" id="42838"/>
    <lineage>
        <taxon>Bacteria</taxon>
        <taxon>Bacillati</taxon>
        <taxon>Bacillota</taxon>
        <taxon>Clostridia</taxon>
        <taxon>Thermoanaerobacterales</taxon>
        <taxon>Thermoanaerobacteraceae</taxon>
        <taxon>Ammonifex</taxon>
    </lineage>
</organism>
<feature type="binding site" evidence="7">
    <location>
        <position position="228"/>
    </location>
    <ligand>
        <name>Zn(2+)</name>
        <dbReference type="ChEBI" id="CHEBI:29105"/>
        <label>3</label>
    </ligand>
</feature>
<dbReference type="Gene3D" id="3.20.20.150">
    <property type="entry name" value="Divalent-metal-dependent TIM barrel enzymes"/>
    <property type="match status" value="1"/>
</dbReference>
<dbReference type="PANTHER" id="PTHR21445:SF0">
    <property type="entry name" value="APURINIC-APYRIMIDINIC ENDONUCLEASE"/>
    <property type="match status" value="1"/>
</dbReference>
<dbReference type="SMART" id="SM00518">
    <property type="entry name" value="AP2Ec"/>
    <property type="match status" value="1"/>
</dbReference>
<keyword evidence="2 7" id="KW-0479">Metal-binding</keyword>
<sequence length="281" mass="31538">MPRLGAHMSIAGGVDQAIWRGKSIGCETIQIFTKSARQWRAKPLTAEEISRFKRAREESGISPVFAHTSYLINLGSPDRTLWLKSVASFLEEMERCAALGLPYLVTHPGANAEEEEGLDRIRLALDEILERTEGSGVMILLETTAGQGGTLGHCFEHLARLIKKSRYPERLGICYDTCHTFVAGYDIRTPEALTATFKVFDKIIGLDRLKAIHLNDSRGDLGSRIDRHEHIGKGKLGLEAFRLLLNEPRFQELPMVLETPKGPEMEEDVENLRVLRSLLKY</sequence>
<feature type="binding site" evidence="7">
    <location>
        <position position="142"/>
    </location>
    <ligand>
        <name>Zn(2+)</name>
        <dbReference type="ChEBI" id="CHEBI:29105"/>
        <label>1</label>
    </ligand>
</feature>
<feature type="domain" description="Xylose isomerase-like TIM barrel" evidence="8">
    <location>
        <begin position="22"/>
        <end position="276"/>
    </location>
</feature>
<keyword evidence="3 7" id="KW-0227">DNA damage</keyword>
<evidence type="ECO:0000256" key="6">
    <source>
        <dbReference type="ARBA" id="ARBA00023204"/>
    </source>
</evidence>
<protein>
    <recommendedName>
        <fullName evidence="7">Probable endonuclease 4</fullName>
        <ecNumber evidence="7">3.1.21.2</ecNumber>
    </recommendedName>
    <alternativeName>
        <fullName evidence="7">Endodeoxyribonuclease IV</fullName>
    </alternativeName>
    <alternativeName>
        <fullName evidence="7">Endonuclease IV</fullName>
    </alternativeName>
</protein>
<comment type="similarity">
    <text evidence="1 7">Belongs to the AP endonuclease 2 family.</text>
</comment>
<reference evidence="9" key="1">
    <citation type="journal article" date="2020" name="mSystems">
        <title>Genome- and Community-Level Interaction Insights into Carbon Utilization and Element Cycling Functions of Hydrothermarchaeota in Hydrothermal Sediment.</title>
        <authorList>
            <person name="Zhou Z."/>
            <person name="Liu Y."/>
            <person name="Xu W."/>
            <person name="Pan J."/>
            <person name="Luo Z.H."/>
            <person name="Li M."/>
        </authorList>
    </citation>
    <scope>NUCLEOTIDE SEQUENCE [LARGE SCALE GENOMIC DNA]</scope>
    <source>
        <strain evidence="9">SpSt-300</strain>
    </source>
</reference>
<proteinExistence type="inferred from homology"/>
<keyword evidence="4 7" id="KW-0378">Hydrolase</keyword>
<dbReference type="GO" id="GO:0003906">
    <property type="term" value="F:DNA-(apurinic or apyrimidinic site) endonuclease activity"/>
    <property type="evidence" value="ECO:0007669"/>
    <property type="project" value="TreeGrafter"/>
</dbReference>
<dbReference type="PANTHER" id="PTHR21445">
    <property type="entry name" value="ENDONUCLEASE IV ENDODEOXYRIBONUCLEASE IV"/>
    <property type="match status" value="1"/>
</dbReference>
<comment type="cofactor">
    <cofactor evidence="7">
        <name>Zn(2+)</name>
        <dbReference type="ChEBI" id="CHEBI:29105"/>
    </cofactor>
    <text evidence="7">Binds 3 Zn(2+) ions.</text>
</comment>
<evidence type="ECO:0000256" key="4">
    <source>
        <dbReference type="ARBA" id="ARBA00022801"/>
    </source>
</evidence>
<dbReference type="CDD" id="cd00019">
    <property type="entry name" value="AP2Ec"/>
    <property type="match status" value="1"/>
</dbReference>
<evidence type="ECO:0000259" key="8">
    <source>
        <dbReference type="Pfam" id="PF01261"/>
    </source>
</evidence>
<evidence type="ECO:0000256" key="5">
    <source>
        <dbReference type="ARBA" id="ARBA00022833"/>
    </source>
</evidence>
<keyword evidence="5 7" id="KW-0862">Zinc</keyword>
<dbReference type="SUPFAM" id="SSF51658">
    <property type="entry name" value="Xylose isomerase-like"/>
    <property type="match status" value="1"/>
</dbReference>